<sequence>MKKLSFLKRVKLLLFMILTRFKINKLREEFIKVGDIYIGIVESILPSLNAAFVVLNHFENNGFMHLNNKKKKNKKYSIIIMIYLNFKEPSGKKGPSVRGDIILQGRYLNLSPFNQGTFFINNIEQNYELQYLKAIFSLLRAESLGLIVKSFTLYVALEKIIQDFYTLLYEWDFICKNKENCFPPYLISKHRNFISNVLQKIYTDKINNIVVDSYQGAKKVAFIIEKWSMDNNSTFSIKYFNSPNFLVYDYNLDLIIYDLLQPRVNLVGGGYIFIEKTEALTTIDVNSGSCNYLNNPRETIFLVNCKAAKQIAKNIKLRNISGLIIIDFIDMQYQKDQLKFLLYFDSLLQKDNEKTKIVQLSELGLVELTRKRQGKTLSDVFASNVHQSFSLLCEDYNLELSNFSFQHVFLDGVSIYSI</sequence>
<proteinExistence type="inferred from homology"/>
<accession>A0A222AHQ4</accession>
<dbReference type="InterPro" id="IPR004659">
    <property type="entry name" value="RNase_E/G"/>
</dbReference>
<evidence type="ECO:0000259" key="8">
    <source>
        <dbReference type="Pfam" id="PF10150"/>
    </source>
</evidence>
<dbReference type="GO" id="GO:0046872">
    <property type="term" value="F:metal ion binding"/>
    <property type="evidence" value="ECO:0007669"/>
    <property type="project" value="UniProtKB-KW"/>
</dbReference>
<dbReference type="GO" id="GO:0005737">
    <property type="term" value="C:cytoplasm"/>
    <property type="evidence" value="ECO:0007669"/>
    <property type="project" value="TreeGrafter"/>
</dbReference>
<name>A0A222AHQ4_9CRYP</name>
<evidence type="ECO:0000256" key="4">
    <source>
        <dbReference type="ARBA" id="ARBA00022801"/>
    </source>
</evidence>
<dbReference type="Pfam" id="PF10150">
    <property type="entry name" value="RNase_E_G"/>
    <property type="match status" value="1"/>
</dbReference>
<dbReference type="InterPro" id="IPR019307">
    <property type="entry name" value="RNA-bd_AU-1/RNase_E/G"/>
</dbReference>
<keyword evidence="6" id="KW-0694">RNA-binding</keyword>
<dbReference type="GO" id="GO:0004540">
    <property type="term" value="F:RNA nuclease activity"/>
    <property type="evidence" value="ECO:0007669"/>
    <property type="project" value="InterPro"/>
</dbReference>
<evidence type="ECO:0000256" key="5">
    <source>
        <dbReference type="ARBA" id="ARBA00022842"/>
    </source>
</evidence>
<keyword evidence="4" id="KW-0378">Hydrolase</keyword>
<protein>
    <submittedName>
        <fullName evidence="9">Ribonuclease E</fullName>
    </submittedName>
</protein>
<dbReference type="PANTHER" id="PTHR30001">
    <property type="entry name" value="RIBONUCLEASE"/>
    <property type="match status" value="1"/>
</dbReference>
<comment type="function">
    <text evidence="7">Involved in intercistronic processing of primary transcripts from chloroplast operons. The endonucleolytic activity of the enzyme depends on the number of phosphates at the 5' end, is inhibited by structured RNA, and preferentially cleaves A/U-rich sequences.</text>
</comment>
<reference evidence="9" key="1">
    <citation type="journal article" date="2017" name="Genome Biol. Evol.">
        <title>Evolutionary Dynamics of Cryptophyte Plastid Genomes.</title>
        <authorList>
            <person name="Kim J.I."/>
            <person name="Moore C.E."/>
            <person name="Archibald J.M."/>
            <person name="Bhattacharya D."/>
            <person name="Yi G."/>
            <person name="Yoon H.S."/>
            <person name="Shin W."/>
        </authorList>
    </citation>
    <scope>NUCLEOTIDE SEQUENCE</scope>
    <source>
        <strain evidence="9">CCMP1868</strain>
    </source>
</reference>
<keyword evidence="5" id="KW-0460">Magnesium</keyword>
<dbReference type="Gene3D" id="2.40.50.140">
    <property type="entry name" value="Nucleic acid-binding proteins"/>
    <property type="match status" value="1"/>
</dbReference>
<evidence type="ECO:0000256" key="7">
    <source>
        <dbReference type="ARBA" id="ARBA00023436"/>
    </source>
</evidence>
<comment type="cofactor">
    <cofactor evidence="1">
        <name>Mg(2+)</name>
        <dbReference type="ChEBI" id="CHEBI:18420"/>
    </cofactor>
</comment>
<dbReference type="GO" id="GO:0006364">
    <property type="term" value="P:rRNA processing"/>
    <property type="evidence" value="ECO:0007669"/>
    <property type="project" value="TreeGrafter"/>
</dbReference>
<dbReference type="EMBL" id="KY856940">
    <property type="protein sequence ID" value="ASO75903.1"/>
    <property type="molecule type" value="Genomic_DNA"/>
</dbReference>
<keyword evidence="9" id="KW-0934">Plastid</keyword>
<evidence type="ECO:0000256" key="6">
    <source>
        <dbReference type="ARBA" id="ARBA00022884"/>
    </source>
</evidence>
<comment type="similarity">
    <text evidence="2">Belongs to the RNase E/G family.</text>
</comment>
<dbReference type="GO" id="GO:0003723">
    <property type="term" value="F:RNA binding"/>
    <property type="evidence" value="ECO:0007669"/>
    <property type="project" value="UniProtKB-KW"/>
</dbReference>
<keyword evidence="3" id="KW-0479">Metal-binding</keyword>
<gene>
    <name evidence="9" type="primary">rne</name>
</gene>
<feature type="domain" description="RNA-binding protein AU-1/Ribonuclease E/G" evidence="8">
    <location>
        <begin position="103"/>
        <end position="373"/>
    </location>
</feature>
<dbReference type="InterPro" id="IPR012340">
    <property type="entry name" value="NA-bd_OB-fold"/>
</dbReference>
<organism evidence="9">
    <name type="scientific">Storeatula sp. CCMP1868</name>
    <dbReference type="NCBI Taxonomy" id="195070"/>
    <lineage>
        <taxon>Eukaryota</taxon>
        <taxon>Cryptophyceae</taxon>
        <taxon>Pyrenomonadales</taxon>
        <taxon>Pyrenomonadaceae</taxon>
        <taxon>Storeatula</taxon>
    </lineage>
</organism>
<dbReference type="AlphaFoldDB" id="A0A222AHQ4"/>
<dbReference type="PANTHER" id="PTHR30001:SF0">
    <property type="entry name" value="RIBONUCLEASE G"/>
    <property type="match status" value="1"/>
</dbReference>
<evidence type="ECO:0000256" key="2">
    <source>
        <dbReference type="ARBA" id="ARBA00005522"/>
    </source>
</evidence>
<geneLocation type="plastid" evidence="9"/>
<dbReference type="GO" id="GO:0016787">
    <property type="term" value="F:hydrolase activity"/>
    <property type="evidence" value="ECO:0007669"/>
    <property type="project" value="UniProtKB-KW"/>
</dbReference>
<evidence type="ECO:0000256" key="3">
    <source>
        <dbReference type="ARBA" id="ARBA00022723"/>
    </source>
</evidence>
<evidence type="ECO:0000313" key="9">
    <source>
        <dbReference type="EMBL" id="ASO75903.1"/>
    </source>
</evidence>
<evidence type="ECO:0000256" key="1">
    <source>
        <dbReference type="ARBA" id="ARBA00001946"/>
    </source>
</evidence>